<dbReference type="AlphaFoldDB" id="A0A6J6JW44"/>
<reference evidence="2" key="1">
    <citation type="submission" date="2020-05" db="EMBL/GenBank/DDBJ databases">
        <authorList>
            <person name="Chiriac C."/>
            <person name="Salcher M."/>
            <person name="Ghai R."/>
            <person name="Kavagutti S V."/>
        </authorList>
    </citation>
    <scope>NUCLEOTIDE SEQUENCE</scope>
</reference>
<gene>
    <name evidence="2" type="ORF">UFOPK2086_00941</name>
</gene>
<organism evidence="2">
    <name type="scientific">freshwater metagenome</name>
    <dbReference type="NCBI Taxonomy" id="449393"/>
    <lineage>
        <taxon>unclassified sequences</taxon>
        <taxon>metagenomes</taxon>
        <taxon>ecological metagenomes</taxon>
    </lineage>
</organism>
<evidence type="ECO:0000313" key="2">
    <source>
        <dbReference type="EMBL" id="CAB4640464.1"/>
    </source>
</evidence>
<dbReference type="PROSITE" id="PS51257">
    <property type="entry name" value="PROKAR_LIPOPROTEIN"/>
    <property type="match status" value="1"/>
</dbReference>
<name>A0A6J6JW44_9ZZZZ</name>
<dbReference type="GO" id="GO:0030288">
    <property type="term" value="C:outer membrane-bounded periplasmic space"/>
    <property type="evidence" value="ECO:0007669"/>
    <property type="project" value="TreeGrafter"/>
</dbReference>
<dbReference type="EMBL" id="CAEZVQ010000134">
    <property type="protein sequence ID" value="CAB4640464.1"/>
    <property type="molecule type" value="Genomic_DNA"/>
</dbReference>
<dbReference type="Gene3D" id="3.40.190.10">
    <property type="entry name" value="Periplasmic binding protein-like II"/>
    <property type="match status" value="2"/>
</dbReference>
<protein>
    <submittedName>
        <fullName evidence="2">Unannotated protein</fullName>
    </submittedName>
</protein>
<dbReference type="Pfam" id="PF01547">
    <property type="entry name" value="SBP_bac_1"/>
    <property type="match status" value="1"/>
</dbReference>
<sequence>MKKIVAIFLVVSFVAGSALASCSVITGSFEESAKEVTLISYDAFTPAEGIFDDFTAATGATVRVVTAGDTGSMVSKAILTSGNPEGDVMFGIDNTFLSRAQSGNVLLDYTPVDESDVCLNYDKAWFESRGITPPQTFEDLALPTYKGLLTAPDPVNSAPGFAFLVASIEHFGEGKWQNYWKQLKANGVRIASDWTAAYTIDFSGSSGKGKYPIVVSYGSSPAAEVLFSATPLTTAPTGVVTATCFKATEYVGVLRGSKNEELAQKLVDYLLAQKFQESMPTSLFVYPINTDAVLPDVFVKHAVRPTTSSTPSVEKIEKNRDQWIDTWRNIFL</sequence>
<dbReference type="NCBIfam" id="TIGR01254">
    <property type="entry name" value="sfuA"/>
    <property type="match status" value="1"/>
</dbReference>
<dbReference type="InterPro" id="IPR006059">
    <property type="entry name" value="SBP"/>
</dbReference>
<accession>A0A6J6JW44</accession>
<evidence type="ECO:0000256" key="1">
    <source>
        <dbReference type="ARBA" id="ARBA00022729"/>
    </source>
</evidence>
<dbReference type="PANTHER" id="PTHR30006:SF2">
    <property type="entry name" value="ABC TRANSPORTER SUBSTRATE-BINDING PROTEIN"/>
    <property type="match status" value="1"/>
</dbReference>
<dbReference type="GO" id="GO:0030976">
    <property type="term" value="F:thiamine pyrophosphate binding"/>
    <property type="evidence" value="ECO:0007669"/>
    <property type="project" value="TreeGrafter"/>
</dbReference>
<proteinExistence type="predicted"/>
<keyword evidence="1" id="KW-0732">Signal</keyword>
<dbReference type="GO" id="GO:0015888">
    <property type="term" value="P:thiamine transport"/>
    <property type="evidence" value="ECO:0007669"/>
    <property type="project" value="InterPro"/>
</dbReference>
<dbReference type="PANTHER" id="PTHR30006">
    <property type="entry name" value="THIAMINE-BINDING PERIPLASMIC PROTEIN-RELATED"/>
    <property type="match status" value="1"/>
</dbReference>
<dbReference type="InterPro" id="IPR005948">
    <property type="entry name" value="ThiB-like"/>
</dbReference>
<dbReference type="SUPFAM" id="SSF53850">
    <property type="entry name" value="Periplasmic binding protein-like II"/>
    <property type="match status" value="1"/>
</dbReference>
<dbReference type="GO" id="GO:0030975">
    <property type="term" value="F:thiamine binding"/>
    <property type="evidence" value="ECO:0007669"/>
    <property type="project" value="InterPro"/>
</dbReference>